<dbReference type="Proteomes" id="UP000095280">
    <property type="component" value="Unplaced"/>
</dbReference>
<proteinExistence type="predicted"/>
<reference evidence="2" key="1">
    <citation type="submission" date="2016-11" db="UniProtKB">
        <authorList>
            <consortium name="WormBaseParasite"/>
        </authorList>
    </citation>
    <scope>IDENTIFICATION</scope>
</reference>
<name>A0A1I8GKE4_9PLAT</name>
<accession>A0A1I8GKE4</accession>
<protein>
    <submittedName>
        <fullName evidence="2">Macro domain-containing protein</fullName>
    </submittedName>
</protein>
<evidence type="ECO:0000313" key="2">
    <source>
        <dbReference type="WBParaSite" id="maker-uti_cns_0002307-snap-gene-0.6-mRNA-1"/>
    </source>
</evidence>
<dbReference type="WBParaSite" id="maker-uti_cns_0002307-snap-gene-0.6-mRNA-1">
    <property type="protein sequence ID" value="maker-uti_cns_0002307-snap-gene-0.6-mRNA-1"/>
    <property type="gene ID" value="maker-uti_cns_0002307-snap-gene-0.6"/>
</dbReference>
<dbReference type="AlphaFoldDB" id="A0A1I8GKE4"/>
<evidence type="ECO:0000313" key="1">
    <source>
        <dbReference type="Proteomes" id="UP000095280"/>
    </source>
</evidence>
<sequence>SDYVDVSLQLNSKALGSLAHRFFLRISHAKAGFCSRGLVLLDDRCLAVRVTSRVARAAAFTRWSQAEQFLASYFELKQSGGLEPDEAKLTEGPLRLGMARCDCTTEAGEHQLVYWRRLANGGCACGAATLPADRSGGFGAG</sequence>
<keyword evidence="1" id="KW-1185">Reference proteome</keyword>
<organism evidence="1 2">
    <name type="scientific">Macrostomum lignano</name>
    <dbReference type="NCBI Taxonomy" id="282301"/>
    <lineage>
        <taxon>Eukaryota</taxon>
        <taxon>Metazoa</taxon>
        <taxon>Spiralia</taxon>
        <taxon>Lophotrochozoa</taxon>
        <taxon>Platyhelminthes</taxon>
        <taxon>Rhabditophora</taxon>
        <taxon>Macrostomorpha</taxon>
        <taxon>Macrostomida</taxon>
        <taxon>Macrostomidae</taxon>
        <taxon>Macrostomum</taxon>
    </lineage>
</organism>